<dbReference type="SUPFAM" id="SSF55347">
    <property type="entry name" value="Glyceraldehyde-3-phosphate dehydrogenase-like, C-terminal domain"/>
    <property type="match status" value="1"/>
</dbReference>
<comment type="caution">
    <text evidence="3">The sequence shown here is derived from an EMBL/GenBank/DDBJ whole genome shotgun (WGS) entry which is preliminary data.</text>
</comment>
<evidence type="ECO:0000259" key="2">
    <source>
        <dbReference type="Pfam" id="PF01408"/>
    </source>
</evidence>
<organism evidence="3 4">
    <name type="scientific">Homoserinimonas aerilata</name>
    <dbReference type="NCBI Taxonomy" id="1162970"/>
    <lineage>
        <taxon>Bacteria</taxon>
        <taxon>Bacillati</taxon>
        <taxon>Actinomycetota</taxon>
        <taxon>Actinomycetes</taxon>
        <taxon>Micrococcales</taxon>
        <taxon>Microbacteriaceae</taxon>
        <taxon>Homoserinimonas</taxon>
    </lineage>
</organism>
<keyword evidence="4" id="KW-1185">Reference proteome</keyword>
<dbReference type="Gene3D" id="3.30.360.10">
    <property type="entry name" value="Dihydrodipicolinate Reductase, domain 2"/>
    <property type="match status" value="1"/>
</dbReference>
<dbReference type="AlphaFoldDB" id="A0A542XXG5"/>
<dbReference type="OrthoDB" id="103047at2"/>
<dbReference type="InterPro" id="IPR000683">
    <property type="entry name" value="Gfo/Idh/MocA-like_OxRdtase_N"/>
</dbReference>
<proteinExistence type="predicted"/>
<keyword evidence="1" id="KW-0560">Oxidoreductase</keyword>
<dbReference type="EMBL" id="VFOM01000005">
    <property type="protein sequence ID" value="TQL40423.1"/>
    <property type="molecule type" value="Genomic_DNA"/>
</dbReference>
<dbReference type="Gene3D" id="3.40.50.720">
    <property type="entry name" value="NAD(P)-binding Rossmann-like Domain"/>
    <property type="match status" value="1"/>
</dbReference>
<dbReference type="Proteomes" id="UP000317998">
    <property type="component" value="Unassembled WGS sequence"/>
</dbReference>
<evidence type="ECO:0000313" key="3">
    <source>
        <dbReference type="EMBL" id="TQL40423.1"/>
    </source>
</evidence>
<name>A0A542XXG5_9MICO</name>
<dbReference type="GO" id="GO:0000166">
    <property type="term" value="F:nucleotide binding"/>
    <property type="evidence" value="ECO:0007669"/>
    <property type="project" value="InterPro"/>
</dbReference>
<accession>A0A542XXG5</accession>
<reference evidence="3 4" key="1">
    <citation type="submission" date="2019-06" db="EMBL/GenBank/DDBJ databases">
        <title>Sequencing the genomes of 1000 actinobacteria strains.</title>
        <authorList>
            <person name="Klenk H.-P."/>
        </authorList>
    </citation>
    <scope>NUCLEOTIDE SEQUENCE [LARGE SCALE GENOMIC DNA]</scope>
    <source>
        <strain evidence="3 4">DSM 26477</strain>
    </source>
</reference>
<dbReference type="PANTHER" id="PTHR43818:SF11">
    <property type="entry name" value="BCDNA.GH03377"/>
    <property type="match status" value="1"/>
</dbReference>
<evidence type="ECO:0000313" key="4">
    <source>
        <dbReference type="Proteomes" id="UP000317998"/>
    </source>
</evidence>
<dbReference type="InterPro" id="IPR050463">
    <property type="entry name" value="Gfo/Idh/MocA_oxidrdct_glycsds"/>
</dbReference>
<dbReference type="InterPro" id="IPR036291">
    <property type="entry name" value="NAD(P)-bd_dom_sf"/>
</dbReference>
<dbReference type="Pfam" id="PF01408">
    <property type="entry name" value="GFO_IDH_MocA"/>
    <property type="match status" value="1"/>
</dbReference>
<feature type="domain" description="Gfo/Idh/MocA-like oxidoreductase N-terminal" evidence="2">
    <location>
        <begin position="7"/>
        <end position="122"/>
    </location>
</feature>
<dbReference type="RefSeq" id="WP_141881737.1">
    <property type="nucleotide sequence ID" value="NZ_VFOM01000005.1"/>
</dbReference>
<evidence type="ECO:0000256" key="1">
    <source>
        <dbReference type="ARBA" id="ARBA00023002"/>
    </source>
</evidence>
<dbReference type="GO" id="GO:0016491">
    <property type="term" value="F:oxidoreductase activity"/>
    <property type="evidence" value="ECO:0007669"/>
    <property type="project" value="UniProtKB-KW"/>
</dbReference>
<protein>
    <submittedName>
        <fullName evidence="3">Putative dehydrogenase</fullName>
    </submittedName>
</protein>
<dbReference type="PANTHER" id="PTHR43818">
    <property type="entry name" value="BCDNA.GH03377"/>
    <property type="match status" value="1"/>
</dbReference>
<sequence length="382" mass="42076">MSRGTGLRVAVVGLGFGEHFLPIYTAHPDVSEIAIVDPSRERLIEIGEAFGIESRYERYEDMLADPRWDAVHVLAPVSFHFSYTIAALESGKHVACAVPMATELEHVAAIVETQKRTGLNYMLMETTVFSAEFRAIAGLHERGELGELSMYNGFHVQNLDGFPSYWRGYPPMKYATHALSPLLALTGDRVVDVVAYGSGRLTDDRRGQHVNDFPSEVGLFRLAESPVVADVTVSFFQTARPFREGYTFHGDRMAVEWPQDESLPPDVFTLVERGDSRPDAPRGGVTTKAPLELDHGHELLPPDLIRFTSGFQTVAHNSGEVRSYTADHGGSHPHLVHEFISSIMQRRTPVVGAVRAAIWSAPGICAHDSAMAGGERVIVPQF</sequence>
<gene>
    <name evidence="3" type="ORF">FB562_2632</name>
</gene>
<dbReference type="SUPFAM" id="SSF51735">
    <property type="entry name" value="NAD(P)-binding Rossmann-fold domains"/>
    <property type="match status" value="1"/>
</dbReference>